<dbReference type="InterPro" id="IPR014017">
    <property type="entry name" value="DNA_helicase_UvrD-like_C"/>
</dbReference>
<comment type="similarity">
    <text evidence="1 11">Belongs to the helicase family. UvrD subfamily.</text>
</comment>
<dbReference type="NCBIfam" id="TIGR01074">
    <property type="entry name" value="rep"/>
    <property type="match status" value="1"/>
</dbReference>
<dbReference type="PROSITE" id="PS51198">
    <property type="entry name" value="UVRD_HELICASE_ATP_BIND"/>
    <property type="match status" value="1"/>
</dbReference>
<keyword evidence="8 11" id="KW-0413">Isomerase</keyword>
<dbReference type="Pfam" id="PF00580">
    <property type="entry name" value="UvrD-helicase"/>
    <property type="match status" value="1"/>
</dbReference>
<evidence type="ECO:0000256" key="2">
    <source>
        <dbReference type="ARBA" id="ARBA00022705"/>
    </source>
</evidence>
<dbReference type="Gene3D" id="3.40.50.300">
    <property type="entry name" value="P-loop containing nucleotide triphosphate hydrolases"/>
    <property type="match status" value="2"/>
</dbReference>
<feature type="binding site" evidence="11">
    <location>
        <position position="278"/>
    </location>
    <ligand>
        <name>ATP</name>
        <dbReference type="ChEBI" id="CHEBI:30616"/>
    </ligand>
</feature>
<dbReference type="Gene3D" id="1.10.486.10">
    <property type="entry name" value="PCRA, domain 4"/>
    <property type="match status" value="1"/>
</dbReference>
<comment type="function">
    <text evidence="11">Rep helicase is a single-stranded DNA-dependent ATPase involved in DNA replication; it can initiate unwinding at a nick in the DNA. It binds to the single-stranded DNA and acts in a progressive fashion along the DNA in the 3' to 5' direction.</text>
</comment>
<dbReference type="GO" id="GO:0005829">
    <property type="term" value="C:cytosol"/>
    <property type="evidence" value="ECO:0007669"/>
    <property type="project" value="TreeGrafter"/>
</dbReference>
<evidence type="ECO:0000256" key="9">
    <source>
        <dbReference type="ARBA" id="ARBA00034617"/>
    </source>
</evidence>
<dbReference type="CDD" id="cd18807">
    <property type="entry name" value="SF1_C_UvrD"/>
    <property type="match status" value="1"/>
</dbReference>
<dbReference type="Pfam" id="PF13361">
    <property type="entry name" value="UvrD_C"/>
    <property type="match status" value="1"/>
</dbReference>
<accession>A0AAW5GI55</accession>
<dbReference type="PANTHER" id="PTHR11070:SF64">
    <property type="entry name" value="ATP-DEPENDENT DNA HELICASE REP"/>
    <property type="match status" value="1"/>
</dbReference>
<dbReference type="SUPFAM" id="SSF52540">
    <property type="entry name" value="P-loop containing nucleoside triphosphate hydrolases"/>
    <property type="match status" value="1"/>
</dbReference>
<dbReference type="InterPro" id="IPR005752">
    <property type="entry name" value="Helicase_Rep"/>
</dbReference>
<keyword evidence="2 11" id="KW-0235">DNA replication</keyword>
<comment type="caution">
    <text evidence="16">The sequence shown here is derived from an EMBL/GenBank/DDBJ whole genome shotgun (WGS) entry which is preliminary data.</text>
</comment>
<evidence type="ECO:0000256" key="12">
    <source>
        <dbReference type="PROSITE-ProRule" id="PRU00560"/>
    </source>
</evidence>
<proteinExistence type="inferred from homology"/>
<feature type="binding site" evidence="12">
    <location>
        <begin position="22"/>
        <end position="29"/>
    </location>
    <ligand>
        <name>ATP</name>
        <dbReference type="ChEBI" id="CHEBI:30616"/>
    </ligand>
</feature>
<evidence type="ECO:0000256" key="11">
    <source>
        <dbReference type="HAMAP-Rule" id="MF_01920"/>
    </source>
</evidence>
<dbReference type="InterPro" id="IPR013986">
    <property type="entry name" value="DExx_box_DNA_helicase_dom_sf"/>
</dbReference>
<dbReference type="PANTHER" id="PTHR11070">
    <property type="entry name" value="UVRD / RECB / PCRA DNA HELICASE FAMILY MEMBER"/>
    <property type="match status" value="1"/>
</dbReference>
<evidence type="ECO:0000256" key="4">
    <source>
        <dbReference type="ARBA" id="ARBA00022801"/>
    </source>
</evidence>
<keyword evidence="17" id="KW-1185">Reference proteome</keyword>
<dbReference type="GO" id="GO:0000725">
    <property type="term" value="P:recombinational repair"/>
    <property type="evidence" value="ECO:0007669"/>
    <property type="project" value="TreeGrafter"/>
</dbReference>
<dbReference type="FunFam" id="1.10.10.160:FF:000001">
    <property type="entry name" value="ATP-dependent DNA helicase"/>
    <property type="match status" value="1"/>
</dbReference>
<dbReference type="Proteomes" id="UP001057360">
    <property type="component" value="Unassembled WGS sequence"/>
</dbReference>
<name>A0AAW5GI55_9GAMM</name>
<dbReference type="InterPro" id="IPR027417">
    <property type="entry name" value="P-loop_NTPase"/>
</dbReference>
<evidence type="ECO:0000256" key="10">
    <source>
        <dbReference type="ARBA" id="ARBA00048988"/>
    </source>
</evidence>
<evidence type="ECO:0000259" key="13">
    <source>
        <dbReference type="PROSITE" id="PS51198"/>
    </source>
</evidence>
<keyword evidence="5 11" id="KW-0347">Helicase</keyword>
<feature type="domain" description="UvrD-like helicase ATP-binding" evidence="13">
    <location>
        <begin position="1"/>
        <end position="280"/>
    </location>
</feature>
<keyword evidence="7 11" id="KW-0238">DNA-binding</keyword>
<evidence type="ECO:0000313" key="18">
    <source>
        <dbReference type="Proteomes" id="UP001057360"/>
    </source>
</evidence>
<keyword evidence="6 11" id="KW-0067">ATP-binding</keyword>
<evidence type="ECO:0000256" key="1">
    <source>
        <dbReference type="ARBA" id="ARBA00009922"/>
    </source>
</evidence>
<dbReference type="InterPro" id="IPR000212">
    <property type="entry name" value="DNA_helicase_UvrD/REP"/>
</dbReference>
<dbReference type="EC" id="5.6.2.4" evidence="11"/>
<sequence length="673" mass="77150">MRLNPSQQHAVEFVTGPCLVLAGAGSGKTRVITNKIAHLIRQCGYQAKHIAAVTFTNKAAREMKERVAQTLGRKETRGLMIATFHTLGLEIIKREYVALGMKSNFSLFDDQDQMALLKELTEQWLENDKVLLQQLISTISNWKNDLIDPAGAAATARSERDKLFVHCYSLYHDHLRACNVLDFDDLILLPTLLLKQNAEVRERWQNRLRYLLVDEYQDTNTSQYELVKLLVGTRARFTVVGDDDQSIYSWRGARPQNLVLLQQDFPALDVIKLEQNYRSSGRILKAANILIANNPHVFEKRLFSELGYGDELKVITANNEDHEAERVVGELIAHHFIKKTQYGDYAILYRGNHQSRLFEKMLMQNRIPYRISGGTSFFSRPEIKDLLAYLRVLTNPEDDSAFLRIVNTPKREIGPATIKKLGEWAGQRNKGLFSASFDLGLSQSLTGRGLESLQRFTQWLAEIARLAEREPVAAVRDLIHGLDYESWLYETSPSPKAAEMRMKNVNQLFSWMTEMLEGSDLDEPMTLTQVVTRFTLRDMMERGESEEELDQVQLMTLHASKGLEFPYVFLVGMEEGLLPHQSSIDEDNVDEERRLAYVGITRAQRELFFTLCKERRQYGELVRPEPSRFLLELPQDDVVWETERKVVSAQERMQKGQTNVASIRAMLAKAKGE</sequence>
<evidence type="ECO:0000256" key="6">
    <source>
        <dbReference type="ARBA" id="ARBA00022840"/>
    </source>
</evidence>
<protein>
    <recommendedName>
        <fullName evidence="11">ATP-dependent DNA helicase Rep</fullName>
        <ecNumber evidence="11">5.6.2.4</ecNumber>
    </recommendedName>
    <alternativeName>
        <fullName evidence="11">DNA 3'-5' helicase Rep</fullName>
    </alternativeName>
</protein>
<evidence type="ECO:0000313" key="17">
    <source>
        <dbReference type="Proteomes" id="UP001055618"/>
    </source>
</evidence>
<evidence type="ECO:0000256" key="8">
    <source>
        <dbReference type="ARBA" id="ARBA00023235"/>
    </source>
</evidence>
<dbReference type="FunFam" id="1.10.486.10:FF:000002">
    <property type="entry name" value="ATP-dependent DNA helicase Rep"/>
    <property type="match status" value="1"/>
</dbReference>
<dbReference type="GO" id="GO:0009314">
    <property type="term" value="P:response to radiation"/>
    <property type="evidence" value="ECO:0007669"/>
    <property type="project" value="UniProtKB-ARBA"/>
</dbReference>
<dbReference type="GO" id="GO:0016787">
    <property type="term" value="F:hydrolase activity"/>
    <property type="evidence" value="ECO:0007669"/>
    <property type="project" value="UniProtKB-UniRule"/>
</dbReference>
<dbReference type="AlphaFoldDB" id="A0AAW5GI55"/>
<keyword evidence="3 11" id="KW-0547">Nucleotide-binding</keyword>
<reference evidence="16" key="1">
    <citation type="submission" date="2019-02" db="EMBL/GenBank/DDBJ databases">
        <title>New Zealand Erwinia strains with phe-tRNA free attachment sites.</title>
        <authorList>
            <person name="Nunes-Leite L."/>
            <person name="Pitman A.R."/>
        </authorList>
    </citation>
    <scope>NUCLEOTIDE SEQUENCE</scope>
    <source>
        <strain evidence="16">Ec-140</strain>
        <strain evidence="15">Ec-143</strain>
    </source>
</reference>
<dbReference type="RefSeq" id="WP_174872026.1">
    <property type="nucleotide sequence ID" value="NZ_CABFUV010000015.1"/>
</dbReference>
<dbReference type="GO" id="GO:0043138">
    <property type="term" value="F:3'-5' DNA helicase activity"/>
    <property type="evidence" value="ECO:0007669"/>
    <property type="project" value="UniProtKB-UniRule"/>
</dbReference>
<organism evidence="16 18">
    <name type="scientific">Pectobacterium polaris</name>
    <dbReference type="NCBI Taxonomy" id="2042057"/>
    <lineage>
        <taxon>Bacteria</taxon>
        <taxon>Pseudomonadati</taxon>
        <taxon>Pseudomonadota</taxon>
        <taxon>Gammaproteobacteria</taxon>
        <taxon>Enterobacterales</taxon>
        <taxon>Pectobacteriaceae</taxon>
        <taxon>Pectobacterium</taxon>
    </lineage>
</organism>
<dbReference type="EMBL" id="SGPY01000010">
    <property type="protein sequence ID" value="MCL6370429.1"/>
    <property type="molecule type" value="Genomic_DNA"/>
</dbReference>
<dbReference type="HAMAP" id="MF_01920">
    <property type="entry name" value="Helicase_Rep"/>
    <property type="match status" value="1"/>
</dbReference>
<evidence type="ECO:0000256" key="7">
    <source>
        <dbReference type="ARBA" id="ARBA00023125"/>
    </source>
</evidence>
<gene>
    <name evidence="11" type="primary">rep</name>
    <name evidence="15" type="ORF">EXT50_17065</name>
    <name evidence="16" type="ORF">EXT53_17890</name>
</gene>
<dbReference type="InterPro" id="IPR014016">
    <property type="entry name" value="UvrD-like_ATP-bd"/>
</dbReference>
<dbReference type="Gene3D" id="1.10.10.160">
    <property type="match status" value="1"/>
</dbReference>
<dbReference type="GO" id="GO:0003697">
    <property type="term" value="F:single-stranded DNA binding"/>
    <property type="evidence" value="ECO:0007669"/>
    <property type="project" value="UniProtKB-UniRule"/>
</dbReference>
<dbReference type="NCBIfam" id="NF008172">
    <property type="entry name" value="PRK10919.1"/>
    <property type="match status" value="1"/>
</dbReference>
<feature type="domain" description="UvrD-like helicase C-terminal" evidence="14">
    <location>
        <begin position="281"/>
        <end position="562"/>
    </location>
</feature>
<evidence type="ECO:0000313" key="16">
    <source>
        <dbReference type="EMBL" id="MCL6370429.1"/>
    </source>
</evidence>
<dbReference type="GO" id="GO:0032991">
    <property type="term" value="C:protein-containing complex"/>
    <property type="evidence" value="ECO:0007669"/>
    <property type="project" value="UniProtKB-ARBA"/>
</dbReference>
<dbReference type="EMBL" id="SGPX01000010">
    <property type="protein sequence ID" value="MCL6352872.1"/>
    <property type="molecule type" value="Genomic_DNA"/>
</dbReference>
<evidence type="ECO:0000259" key="14">
    <source>
        <dbReference type="PROSITE" id="PS51217"/>
    </source>
</evidence>
<keyword evidence="4 11" id="KW-0378">Hydrolase</keyword>
<dbReference type="Proteomes" id="UP001055618">
    <property type="component" value="Unassembled WGS sequence"/>
</dbReference>
<dbReference type="GO" id="GO:0006260">
    <property type="term" value="P:DNA replication"/>
    <property type="evidence" value="ECO:0007669"/>
    <property type="project" value="UniProtKB-UniRule"/>
</dbReference>
<evidence type="ECO:0000256" key="5">
    <source>
        <dbReference type="ARBA" id="ARBA00022806"/>
    </source>
</evidence>
<evidence type="ECO:0000313" key="15">
    <source>
        <dbReference type="EMBL" id="MCL6352872.1"/>
    </source>
</evidence>
<comment type="subunit">
    <text evidence="11">Homodimer.</text>
</comment>
<evidence type="ECO:0000256" key="3">
    <source>
        <dbReference type="ARBA" id="ARBA00022741"/>
    </source>
</evidence>
<dbReference type="PROSITE" id="PS51217">
    <property type="entry name" value="UVRD_HELICASE_CTER"/>
    <property type="match status" value="1"/>
</dbReference>
<dbReference type="CDD" id="cd17932">
    <property type="entry name" value="DEXQc_UvrD"/>
    <property type="match status" value="1"/>
</dbReference>
<dbReference type="GO" id="GO:0005524">
    <property type="term" value="F:ATP binding"/>
    <property type="evidence" value="ECO:0007669"/>
    <property type="project" value="UniProtKB-UniRule"/>
</dbReference>
<comment type="catalytic activity">
    <reaction evidence="9 11">
        <text>Couples ATP hydrolysis with the unwinding of duplex DNA by translocating in the 3'-5' direction.</text>
        <dbReference type="EC" id="5.6.2.4"/>
    </reaction>
</comment>
<comment type="catalytic activity">
    <reaction evidence="10 11">
        <text>ATP + H2O = ADP + phosphate + H(+)</text>
        <dbReference type="Rhea" id="RHEA:13065"/>
        <dbReference type="ChEBI" id="CHEBI:15377"/>
        <dbReference type="ChEBI" id="CHEBI:15378"/>
        <dbReference type="ChEBI" id="CHEBI:30616"/>
        <dbReference type="ChEBI" id="CHEBI:43474"/>
        <dbReference type="ChEBI" id="CHEBI:456216"/>
        <dbReference type="EC" id="5.6.2.4"/>
    </reaction>
</comment>